<proteinExistence type="inferred from homology"/>
<dbReference type="PANTHER" id="PTHR12419:SF4">
    <property type="entry name" value="OTU DOMAIN-CONTAINING PROTEIN 5"/>
    <property type="match status" value="1"/>
</dbReference>
<feature type="compositionally biased region" description="Basic and acidic residues" evidence="8">
    <location>
        <begin position="490"/>
        <end position="504"/>
    </location>
</feature>
<evidence type="ECO:0000256" key="5">
    <source>
        <dbReference type="ARBA" id="ARBA00022786"/>
    </source>
</evidence>
<feature type="compositionally biased region" description="Polar residues" evidence="8">
    <location>
        <begin position="97"/>
        <end position="110"/>
    </location>
</feature>
<dbReference type="OrthoDB" id="409956at2759"/>
<name>A0A0K2UQY6_LEPSM</name>
<dbReference type="PROSITE" id="PS50802">
    <property type="entry name" value="OTU"/>
    <property type="match status" value="1"/>
</dbReference>
<dbReference type="InterPro" id="IPR038765">
    <property type="entry name" value="Papain-like_cys_pep_sf"/>
</dbReference>
<dbReference type="PANTHER" id="PTHR12419">
    <property type="entry name" value="OTU DOMAIN CONTAINING PROTEIN"/>
    <property type="match status" value="1"/>
</dbReference>
<evidence type="ECO:0000256" key="2">
    <source>
        <dbReference type="ARBA" id="ARBA00010407"/>
    </source>
</evidence>
<comment type="catalytic activity">
    <reaction evidence="1">
        <text>Thiol-dependent hydrolysis of ester, thioester, amide, peptide and isopeptide bonds formed by the C-terminal Gly of ubiquitin (a 76-residue protein attached to proteins as an intracellular targeting signal).</text>
        <dbReference type="EC" id="3.4.19.12"/>
    </reaction>
</comment>
<feature type="domain" description="OTU" evidence="9">
    <location>
        <begin position="164"/>
        <end position="289"/>
    </location>
</feature>
<comment type="similarity">
    <text evidence="2">Belongs to the peptidase C85 family.</text>
</comment>
<feature type="region of interest" description="Disordered" evidence="8">
    <location>
        <begin position="1"/>
        <end position="135"/>
    </location>
</feature>
<dbReference type="InterPro" id="IPR003323">
    <property type="entry name" value="OTU_dom"/>
</dbReference>
<dbReference type="Gene3D" id="3.90.70.80">
    <property type="match status" value="1"/>
</dbReference>
<accession>A0A0K2UQY6</accession>
<dbReference type="SUPFAM" id="SSF54001">
    <property type="entry name" value="Cysteine proteinases"/>
    <property type="match status" value="1"/>
</dbReference>
<feature type="compositionally biased region" description="Polar residues" evidence="8">
    <location>
        <begin position="386"/>
        <end position="410"/>
    </location>
</feature>
<keyword evidence="4" id="KW-0645">Protease</keyword>
<evidence type="ECO:0000259" key="9">
    <source>
        <dbReference type="PROSITE" id="PS50802"/>
    </source>
</evidence>
<feature type="region of interest" description="Disordered" evidence="8">
    <location>
        <begin position="367"/>
        <end position="440"/>
    </location>
</feature>
<dbReference type="AlphaFoldDB" id="A0A0K2UQY6"/>
<dbReference type="GO" id="GO:0016579">
    <property type="term" value="P:protein deubiquitination"/>
    <property type="evidence" value="ECO:0007669"/>
    <property type="project" value="TreeGrafter"/>
</dbReference>
<evidence type="ECO:0000256" key="6">
    <source>
        <dbReference type="ARBA" id="ARBA00022801"/>
    </source>
</evidence>
<dbReference type="KEGG" id="lsm:121127732"/>
<evidence type="ECO:0000313" key="10">
    <source>
        <dbReference type="EMBL" id="CDW40151.1"/>
    </source>
</evidence>
<feature type="region of interest" description="Disordered" evidence="8">
    <location>
        <begin position="490"/>
        <end position="510"/>
    </location>
</feature>
<sequence>MTILPKKNVGSNSGPRPRTPPDVDSPNDFQSVSNPSSGNGWGSTSDSSNWTSSGSWVSSGSSPREGEKRPACTSQSFDYDEDCGPSSTKRRYRHSSNYRPRNCTNKTGNNLVIPPLTSSPPLASTSNEGYNSEDEYSHLGVQLSEEEWLEKDRKFERSMKKKGYIIKKIKEDGNCLFRSVADLIFGDEEIHKAVRNQCMDYISQNGDYFSQYVTEDLANYVERKRFLGVQGNHLEIQAFSEMYNRPIHIYCYSAEPINIFQNINKTDQVNTPIRLCYHRNVHYNCLVDPSRPTIGMGLGLPNYFPVSTERKLVDQAVEASVQSEVEKTMLEDKIKATDWEATNELIEEQVARESYLQWLRDCERRSATLPSGSNSTSTTSTVTSGELHSSSLKKPFTSSGHISPSAGPSTKHSHVTGSPKAGCSSERDSPKPSSSHQYCKNSDSLLPNNLNSLASDDLCQLTEEIYGFHEWNETDVLTKVMVASQKEYLDSLKNKQEKKDDKTNKNNAET</sequence>
<dbReference type="CDD" id="cd22752">
    <property type="entry name" value="OTU_OTUD5-like"/>
    <property type="match status" value="1"/>
</dbReference>
<dbReference type="GeneID" id="121127732"/>
<dbReference type="InterPro" id="IPR050704">
    <property type="entry name" value="Peptidase_C85-like"/>
</dbReference>
<dbReference type="Pfam" id="PF02338">
    <property type="entry name" value="OTU"/>
    <property type="match status" value="1"/>
</dbReference>
<evidence type="ECO:0000256" key="1">
    <source>
        <dbReference type="ARBA" id="ARBA00000707"/>
    </source>
</evidence>
<keyword evidence="5" id="KW-0833">Ubl conjugation pathway</keyword>
<dbReference type="GO" id="GO:0004843">
    <property type="term" value="F:cysteine-type deubiquitinase activity"/>
    <property type="evidence" value="ECO:0007669"/>
    <property type="project" value="UniProtKB-EC"/>
</dbReference>
<dbReference type="GO" id="GO:0061578">
    <property type="term" value="F:K63-linked deubiquitinase activity"/>
    <property type="evidence" value="ECO:0007669"/>
    <property type="project" value="TreeGrafter"/>
</dbReference>
<reference evidence="10" key="1">
    <citation type="submission" date="2014-05" db="EMBL/GenBank/DDBJ databases">
        <authorList>
            <person name="Chronopoulou M."/>
        </authorList>
    </citation>
    <scope>NUCLEOTIDE SEQUENCE</scope>
    <source>
        <tissue evidence="10">Whole organism</tissue>
    </source>
</reference>
<dbReference type="RefSeq" id="XP_040579148.1">
    <property type="nucleotide sequence ID" value="XM_040723214.2"/>
</dbReference>
<organism evidence="10">
    <name type="scientific">Lepeophtheirus salmonis</name>
    <name type="common">Salmon louse</name>
    <name type="synonym">Caligus salmonis</name>
    <dbReference type="NCBI Taxonomy" id="72036"/>
    <lineage>
        <taxon>Eukaryota</taxon>
        <taxon>Metazoa</taxon>
        <taxon>Ecdysozoa</taxon>
        <taxon>Arthropoda</taxon>
        <taxon>Crustacea</taxon>
        <taxon>Multicrustacea</taxon>
        <taxon>Hexanauplia</taxon>
        <taxon>Copepoda</taxon>
        <taxon>Siphonostomatoida</taxon>
        <taxon>Caligidae</taxon>
        <taxon>Lepeophtheirus</taxon>
    </lineage>
</organism>
<evidence type="ECO:0000256" key="3">
    <source>
        <dbReference type="ARBA" id="ARBA00012759"/>
    </source>
</evidence>
<feature type="compositionally biased region" description="Low complexity" evidence="8">
    <location>
        <begin position="36"/>
        <end position="62"/>
    </location>
</feature>
<evidence type="ECO:0000256" key="4">
    <source>
        <dbReference type="ARBA" id="ARBA00022670"/>
    </source>
</evidence>
<protein>
    <recommendedName>
        <fullName evidence="3">ubiquitinyl hydrolase 1</fullName>
        <ecNumber evidence="3">3.4.19.12</ecNumber>
    </recommendedName>
    <alternativeName>
        <fullName evidence="7">Deubiquitinating enzyme A</fullName>
    </alternativeName>
</protein>
<dbReference type="GO" id="GO:0006508">
    <property type="term" value="P:proteolysis"/>
    <property type="evidence" value="ECO:0007669"/>
    <property type="project" value="UniProtKB-KW"/>
</dbReference>
<keyword evidence="6" id="KW-0378">Hydrolase</keyword>
<dbReference type="EC" id="3.4.19.12" evidence="3"/>
<dbReference type="FunFam" id="3.90.70.80:FF:000018">
    <property type="entry name" value="OTU domain-containing protein 5-B"/>
    <property type="match status" value="1"/>
</dbReference>
<feature type="compositionally biased region" description="Low complexity" evidence="8">
    <location>
        <begin position="368"/>
        <end position="384"/>
    </location>
</feature>
<evidence type="ECO:0000256" key="8">
    <source>
        <dbReference type="SAM" id="MobiDB-lite"/>
    </source>
</evidence>
<feature type="compositionally biased region" description="Low complexity" evidence="8">
    <location>
        <begin position="431"/>
        <end position="440"/>
    </location>
</feature>
<evidence type="ECO:0000256" key="7">
    <source>
        <dbReference type="ARBA" id="ARBA00033460"/>
    </source>
</evidence>
<dbReference type="EMBL" id="HACA01022790">
    <property type="protein sequence ID" value="CDW40151.1"/>
    <property type="molecule type" value="Transcribed_RNA"/>
</dbReference>
<feature type="compositionally biased region" description="Low complexity" evidence="8">
    <location>
        <begin position="114"/>
        <end position="126"/>
    </location>
</feature>